<gene>
    <name evidence="5" type="ORF">SAMN05661091_1222</name>
</gene>
<sequence>MDQMKEAFEKLGLPETATREELDDRYTLLMRQSRSEQRRDPDKADEVEERFTEVTRAYNYILDEEKRNSLEEISRKKYGKFKGMAGTAEKTEHFFRYYRYHVLGGLVILGIIIYAIISIFNHRAEQERLAKLPPVDLSVMFLGSYMTPDGGQDYKPIEDAILAQFPEWKRVQVNITYVPPMDSGSPNDVALLQKAMLMLTTERPDLYIMDKTAFNWVGNQGIARSLEPELEGELKSLVTPDMLVKTKLEEETAEKVYAVDIMNSPLAEALPLAKTEMIAGIRGGSEKETNALAFIKTYLEAAKTNQ</sequence>
<keyword evidence="2" id="KW-0346">Stress response</keyword>
<protein>
    <recommendedName>
        <fullName evidence="4">J domain-containing protein</fullName>
    </recommendedName>
</protein>
<organism evidence="5 6">
    <name type="scientific">Paenibacillus uliginis N3/975</name>
    <dbReference type="NCBI Taxonomy" id="1313296"/>
    <lineage>
        <taxon>Bacteria</taxon>
        <taxon>Bacillati</taxon>
        <taxon>Bacillota</taxon>
        <taxon>Bacilli</taxon>
        <taxon>Bacillales</taxon>
        <taxon>Paenibacillaceae</taxon>
        <taxon>Paenibacillus</taxon>
    </lineage>
</organism>
<keyword evidence="1" id="KW-0235">DNA replication</keyword>
<dbReference type="Proteomes" id="UP000192940">
    <property type="component" value="Chromosome I"/>
</dbReference>
<dbReference type="EMBL" id="LT840184">
    <property type="protein sequence ID" value="SMF75581.1"/>
    <property type="molecule type" value="Genomic_DNA"/>
</dbReference>
<name>A0A1X7GWL2_9BACL</name>
<keyword evidence="6" id="KW-1185">Reference proteome</keyword>
<dbReference type="PROSITE" id="PS50076">
    <property type="entry name" value="DNAJ_2"/>
    <property type="match status" value="1"/>
</dbReference>
<evidence type="ECO:0000313" key="5">
    <source>
        <dbReference type="EMBL" id="SMF75581.1"/>
    </source>
</evidence>
<evidence type="ECO:0000256" key="1">
    <source>
        <dbReference type="ARBA" id="ARBA00022705"/>
    </source>
</evidence>
<feature type="domain" description="J" evidence="4">
    <location>
        <begin position="6"/>
        <end position="82"/>
    </location>
</feature>
<dbReference type="PRINTS" id="PR00625">
    <property type="entry name" value="JDOMAIN"/>
</dbReference>
<proteinExistence type="predicted"/>
<evidence type="ECO:0000259" key="4">
    <source>
        <dbReference type="PROSITE" id="PS50076"/>
    </source>
</evidence>
<dbReference type="RefSeq" id="WP_208918199.1">
    <property type="nucleotide sequence ID" value="NZ_LT840184.1"/>
</dbReference>
<evidence type="ECO:0000313" key="6">
    <source>
        <dbReference type="Proteomes" id="UP000192940"/>
    </source>
</evidence>
<accession>A0A1X7GWL2</accession>
<feature type="transmembrane region" description="Helical" evidence="3">
    <location>
        <begin position="100"/>
        <end position="120"/>
    </location>
</feature>
<dbReference type="AlphaFoldDB" id="A0A1X7GWL2"/>
<evidence type="ECO:0000256" key="3">
    <source>
        <dbReference type="SAM" id="Phobius"/>
    </source>
</evidence>
<keyword evidence="3" id="KW-0812">Transmembrane</keyword>
<reference evidence="5 6" key="1">
    <citation type="submission" date="2017-04" db="EMBL/GenBank/DDBJ databases">
        <authorList>
            <person name="Afonso C.L."/>
            <person name="Miller P.J."/>
            <person name="Scott M.A."/>
            <person name="Spackman E."/>
            <person name="Goraichik I."/>
            <person name="Dimitrov K.M."/>
            <person name="Suarez D.L."/>
            <person name="Swayne D.E."/>
        </authorList>
    </citation>
    <scope>NUCLEOTIDE SEQUENCE [LARGE SCALE GENOMIC DNA]</scope>
    <source>
        <strain evidence="5 6">N3/975</strain>
    </source>
</reference>
<dbReference type="GO" id="GO:0006260">
    <property type="term" value="P:DNA replication"/>
    <property type="evidence" value="ECO:0007669"/>
    <property type="project" value="UniProtKB-KW"/>
</dbReference>
<dbReference type="SUPFAM" id="SSF46565">
    <property type="entry name" value="Chaperone J-domain"/>
    <property type="match status" value="1"/>
</dbReference>
<dbReference type="STRING" id="1313296.SAMN05661091_1222"/>
<keyword evidence="3" id="KW-0472">Membrane</keyword>
<dbReference type="InterPro" id="IPR001623">
    <property type="entry name" value="DnaJ_domain"/>
</dbReference>
<dbReference type="InterPro" id="IPR036869">
    <property type="entry name" value="J_dom_sf"/>
</dbReference>
<evidence type="ECO:0000256" key="2">
    <source>
        <dbReference type="ARBA" id="ARBA00023016"/>
    </source>
</evidence>
<keyword evidence="3" id="KW-1133">Transmembrane helix</keyword>
<dbReference type="Gene3D" id="1.10.287.110">
    <property type="entry name" value="DnaJ domain"/>
    <property type="match status" value="1"/>
</dbReference>